<dbReference type="SMART" id="SM00042">
    <property type="entry name" value="CUB"/>
    <property type="match status" value="5"/>
</dbReference>
<keyword evidence="21" id="KW-1185">Reference proteome</keyword>
<dbReference type="SUPFAM" id="SSF57196">
    <property type="entry name" value="EGF/Laminin"/>
    <property type="match status" value="2"/>
</dbReference>
<dbReference type="Pfam" id="PF14670">
    <property type="entry name" value="FXa_inhibition"/>
    <property type="match status" value="2"/>
</dbReference>
<evidence type="ECO:0000259" key="19">
    <source>
        <dbReference type="PROSITE" id="PS50026"/>
    </source>
</evidence>
<dbReference type="InParanoid" id="A0A6J2XL91"/>
<feature type="active site" evidence="12 16">
    <location>
        <position position="304"/>
    </location>
</feature>
<dbReference type="FunFam" id="2.10.25.10:FF:000010">
    <property type="entry name" value="Pro-epidermal growth factor"/>
    <property type="match status" value="1"/>
</dbReference>
<dbReference type="InterPro" id="IPR018097">
    <property type="entry name" value="EGF_Ca-bd_CS"/>
</dbReference>
<dbReference type="Gene3D" id="3.40.390.10">
    <property type="entry name" value="Collagenase (Catalytic Domain)"/>
    <property type="match status" value="1"/>
</dbReference>
<feature type="binding site" evidence="13 16">
    <location>
        <position position="307"/>
    </location>
    <ligand>
        <name>Zn(2+)</name>
        <dbReference type="ChEBI" id="CHEBI:29105"/>
        <note>catalytic</note>
    </ligand>
</feature>
<evidence type="ECO:0000256" key="10">
    <source>
        <dbReference type="ARBA" id="ARBA00023157"/>
    </source>
</evidence>
<keyword evidence="11" id="KW-0325">Glycoprotein</keyword>
<dbReference type="PRINTS" id="PR00480">
    <property type="entry name" value="ASTACIN"/>
</dbReference>
<dbReference type="KEGG" id="soy:115878970"/>
<feature type="domain" description="Peptidase M12A" evidence="20">
    <location>
        <begin position="208"/>
        <end position="410"/>
    </location>
</feature>
<evidence type="ECO:0000259" key="18">
    <source>
        <dbReference type="PROSITE" id="PS01180"/>
    </source>
</evidence>
<accession>A0A6J2XL91</accession>
<keyword evidence="7 13" id="KW-0862">Zinc</keyword>
<feature type="domain" description="CUB" evidence="18">
    <location>
        <begin position="957"/>
        <end position="1074"/>
    </location>
</feature>
<dbReference type="InterPro" id="IPR001881">
    <property type="entry name" value="EGF-like_Ca-bd_dom"/>
</dbReference>
<proteinExistence type="predicted"/>
<evidence type="ECO:0000256" key="17">
    <source>
        <dbReference type="RuleBase" id="RU361183"/>
    </source>
</evidence>
<feature type="domain" description="CUB" evidence="18">
    <location>
        <begin position="682"/>
        <end position="799"/>
    </location>
</feature>
<dbReference type="Pfam" id="PF00431">
    <property type="entry name" value="CUB"/>
    <property type="match status" value="5"/>
</dbReference>
<keyword evidence="3 13" id="KW-0479">Metal-binding</keyword>
<dbReference type="FunFam" id="2.60.120.290:FF:000003">
    <property type="entry name" value="Neuropilin"/>
    <property type="match status" value="1"/>
</dbReference>
<dbReference type="InterPro" id="IPR000859">
    <property type="entry name" value="CUB_dom"/>
</dbReference>
<gene>
    <name evidence="22" type="primary">LOC115878970</name>
</gene>
<dbReference type="PROSITE" id="PS01186">
    <property type="entry name" value="EGF_2"/>
    <property type="match status" value="2"/>
</dbReference>
<evidence type="ECO:0000313" key="22">
    <source>
        <dbReference type="RefSeq" id="XP_030751439.1"/>
    </source>
</evidence>
<evidence type="ECO:0000256" key="11">
    <source>
        <dbReference type="ARBA" id="ARBA00023180"/>
    </source>
</evidence>
<dbReference type="FunFam" id="2.60.120.290:FF:000013">
    <property type="entry name" value="Membrane frizzled-related protein"/>
    <property type="match status" value="3"/>
</dbReference>
<evidence type="ECO:0000256" key="7">
    <source>
        <dbReference type="ARBA" id="ARBA00022833"/>
    </source>
</evidence>
<dbReference type="CDD" id="cd00041">
    <property type="entry name" value="CUB"/>
    <property type="match status" value="5"/>
</dbReference>
<comment type="caution">
    <text evidence="15">Lacks conserved residue(s) required for the propagation of feature annotation.</text>
</comment>
<protein>
    <recommendedName>
        <fullName evidence="17">Metalloendopeptidase</fullName>
        <ecNumber evidence="17">3.4.24.-</ecNumber>
    </recommendedName>
</protein>
<evidence type="ECO:0000256" key="1">
    <source>
        <dbReference type="ARBA" id="ARBA00022536"/>
    </source>
</evidence>
<feature type="chain" id="PRO_5027166472" description="Metalloendopeptidase" evidence="17">
    <location>
        <begin position="21"/>
        <end position="1087"/>
    </location>
</feature>
<dbReference type="PROSITE" id="PS00010">
    <property type="entry name" value="ASX_HYDROXYL"/>
    <property type="match status" value="1"/>
</dbReference>
<keyword evidence="5" id="KW-0677">Repeat</keyword>
<evidence type="ECO:0000256" key="12">
    <source>
        <dbReference type="PIRSR" id="PIRSR001199-1"/>
    </source>
</evidence>
<dbReference type="PANTHER" id="PTHR24251:SF43">
    <property type="entry name" value="TOLLOID-LIKE PROTEIN 2"/>
    <property type="match status" value="1"/>
</dbReference>
<evidence type="ECO:0000256" key="4">
    <source>
        <dbReference type="ARBA" id="ARBA00022729"/>
    </source>
</evidence>
<dbReference type="SMART" id="SM00235">
    <property type="entry name" value="ZnMc"/>
    <property type="match status" value="1"/>
</dbReference>
<dbReference type="GO" id="GO:0008270">
    <property type="term" value="F:zinc ion binding"/>
    <property type="evidence" value="ECO:0007669"/>
    <property type="project" value="UniProtKB-UniRule"/>
</dbReference>
<evidence type="ECO:0000256" key="15">
    <source>
        <dbReference type="PROSITE-ProRule" id="PRU00076"/>
    </source>
</evidence>
<keyword evidence="10 14" id="KW-1015">Disulfide bond</keyword>
<evidence type="ECO:0000256" key="14">
    <source>
        <dbReference type="PROSITE-ProRule" id="PRU00059"/>
    </source>
</evidence>
<dbReference type="InterPro" id="IPR015446">
    <property type="entry name" value="BMP_1/tolloid-like"/>
</dbReference>
<evidence type="ECO:0000256" key="8">
    <source>
        <dbReference type="ARBA" id="ARBA00023049"/>
    </source>
</evidence>
<feature type="signal peptide" evidence="17">
    <location>
        <begin position="1"/>
        <end position="20"/>
    </location>
</feature>
<dbReference type="Gene3D" id="2.60.120.290">
    <property type="entry name" value="Spermadhesin, CUB domain"/>
    <property type="match status" value="5"/>
</dbReference>
<keyword evidence="2 16" id="KW-0645">Protease</keyword>
<dbReference type="PANTHER" id="PTHR24251">
    <property type="entry name" value="OVOCHYMASE-RELATED"/>
    <property type="match status" value="1"/>
</dbReference>
<dbReference type="PROSITE" id="PS50026">
    <property type="entry name" value="EGF_3"/>
    <property type="match status" value="1"/>
</dbReference>
<dbReference type="AlphaFoldDB" id="A0A6J2XL91"/>
<feature type="disulfide bond" evidence="16">
    <location>
        <begin position="275"/>
        <end position="276"/>
    </location>
</feature>
<keyword evidence="9" id="KW-0865">Zymogen</keyword>
<sequence>MLDRIAIVLCLLCLPVLGCAHLDDVPSDGKVGSDDGDVVSTKTKPGDVLQVEKSIKAVEETGYNALDGVSSTRKVDIDDGDVVRIATKQDEVVQVQNANESVVQTSYNAHKKFSVEELLTKTFPKKTSNDTGLNPCKADVFVDDIAINFPDPKRKVFARFMHEDLENADKQALNSEKAKKLLEKNKLWKITPEPLQTTPNPHKITKRAAVTTFKERLWDHGVIPYEIDDSFSDFRKALARQAMRHWENHTCLKFIERNKTENDNYVFFTEKPCGCCSFVGKRGLGAQALSIGPKCAVFGVVVHEIGHAIGYYHEHTRPDRDSYVEVYLDNVKKEQKVNFEKLSSDQVSSLGLKYDYDSIMHYAKNTYSKNAYVDTIKPIVADGMKSPEIGQRVKLSEGDITQTQILYNCPKCGKTFQTKSGSFSSPQVSTNSAEGSTLCEWRISATPGEKIILNITSMDILKSPNCSENYVEVRDGYWRKSKLLGVFCGRGEINNIKSESNRMLVTYVADNTIPSQTFNANFEVICGGVLHINSEGYLASPNYPDEYHPGKSCTWFITVPEKYQVAIKFLAFDLEHHVNCSYDYVEISDGFRSNSTRLQQSCGTLIPDDVTSSGSEMTVTFVSDRSNQKGGFSAKIIAEFNECEKTNHGCEQLCVNTLGSFMCACQPGFELHSDRKSCVDACGGKFNAPRGTITSPSFPELYPVGKKCSWEIEAPPQHKIFLNFTHMDIEGNDYDYQLCEYDRVEVYSHLGNYKTKHHGTFCGRKLPKMIGSDSNIMRIGFDSDANVQRTGFAAVYFIDVDECAVRNGGCDHDCTNTLGSYQCSCRTGFTLSDNKKNCIEGDCVHEIFTPPHGTINSPNYPKYYPPSKDCVWHIRTLPGHRIRLDFQYFQLEQHPECYYDYVQIFDGDSPKAVQLGRYCGPMGPHHVASSENHIYMTFKSDNNVPKKGFLGVFSTQCGGLLQASLDKRQIYSHPKYGNTTYAPKSICNWYVLSSTGYNVRLTFEEFDLEKEDDCAYDYVEVFDGLDHTSLSLGRFCGNQTMQEVTTSTQDGMAIKFRTDDHIAGKGFVLVYELVEKTYSLEEYDSTD</sequence>
<dbReference type="SMART" id="SM00179">
    <property type="entry name" value="EGF_CA"/>
    <property type="match status" value="2"/>
</dbReference>
<dbReference type="GO" id="GO:0006508">
    <property type="term" value="P:proteolysis"/>
    <property type="evidence" value="ECO:0007669"/>
    <property type="project" value="UniProtKB-KW"/>
</dbReference>
<dbReference type="PIRSF" id="PIRSF001199">
    <property type="entry name" value="BMP_1/tolloid-like"/>
    <property type="match status" value="1"/>
</dbReference>
<dbReference type="RefSeq" id="XP_030751439.1">
    <property type="nucleotide sequence ID" value="XM_030895579.1"/>
</dbReference>
<evidence type="ECO:0000256" key="6">
    <source>
        <dbReference type="ARBA" id="ARBA00022801"/>
    </source>
</evidence>
<dbReference type="InterPro" id="IPR000742">
    <property type="entry name" value="EGF"/>
</dbReference>
<dbReference type="Gene3D" id="2.10.25.10">
    <property type="entry name" value="Laminin"/>
    <property type="match status" value="2"/>
</dbReference>
<evidence type="ECO:0000256" key="2">
    <source>
        <dbReference type="ARBA" id="ARBA00022670"/>
    </source>
</evidence>
<feature type="binding site" evidence="13 16">
    <location>
        <position position="303"/>
    </location>
    <ligand>
        <name>Zn(2+)</name>
        <dbReference type="ChEBI" id="CHEBI:29105"/>
        <note>catalytic</note>
    </ligand>
</feature>
<dbReference type="GO" id="GO:0004222">
    <property type="term" value="F:metalloendopeptidase activity"/>
    <property type="evidence" value="ECO:0007669"/>
    <property type="project" value="UniProtKB-UniRule"/>
</dbReference>
<dbReference type="GeneID" id="115878970"/>
<feature type="domain" description="CUB" evidence="18">
    <location>
        <begin position="412"/>
        <end position="525"/>
    </location>
</feature>
<keyword evidence="8 16" id="KW-0482">Metalloprotease</keyword>
<evidence type="ECO:0000313" key="21">
    <source>
        <dbReference type="Proteomes" id="UP000504635"/>
    </source>
</evidence>
<feature type="disulfide bond" evidence="14">
    <location>
        <begin position="843"/>
        <end position="870"/>
    </location>
</feature>
<dbReference type="EC" id="3.4.24.-" evidence="17"/>
<comment type="cofactor">
    <cofactor evidence="16 17">
        <name>Zn(2+)</name>
        <dbReference type="ChEBI" id="CHEBI:29105"/>
    </cofactor>
    <text evidence="16 17">Binds 1 zinc ion per subunit.</text>
</comment>
<evidence type="ECO:0000256" key="3">
    <source>
        <dbReference type="ARBA" id="ARBA00022723"/>
    </source>
</evidence>
<keyword evidence="1 15" id="KW-0245">EGF-like domain</keyword>
<dbReference type="FunFam" id="2.10.25.10:FF:000240">
    <property type="entry name" value="Vitamin K-dependent protein S"/>
    <property type="match status" value="1"/>
</dbReference>
<evidence type="ECO:0000256" key="5">
    <source>
        <dbReference type="ARBA" id="ARBA00022737"/>
    </source>
</evidence>
<dbReference type="InterPro" id="IPR006026">
    <property type="entry name" value="Peptidase_Metallo"/>
</dbReference>
<dbReference type="GO" id="GO:0005509">
    <property type="term" value="F:calcium ion binding"/>
    <property type="evidence" value="ECO:0007669"/>
    <property type="project" value="InterPro"/>
</dbReference>
<feature type="disulfide bond" evidence="14">
    <location>
        <begin position="526"/>
        <end position="553"/>
    </location>
</feature>
<dbReference type="SUPFAM" id="SSF55486">
    <property type="entry name" value="Metalloproteases ('zincins'), catalytic domain"/>
    <property type="match status" value="1"/>
</dbReference>
<evidence type="ECO:0000256" key="16">
    <source>
        <dbReference type="PROSITE-ProRule" id="PRU01211"/>
    </source>
</evidence>
<dbReference type="SUPFAM" id="SSF49854">
    <property type="entry name" value="Spermadhesin, CUB domain"/>
    <property type="match status" value="5"/>
</dbReference>
<dbReference type="PROSITE" id="PS01180">
    <property type="entry name" value="CUB"/>
    <property type="match status" value="5"/>
</dbReference>
<feature type="disulfide bond" evidence="14">
    <location>
        <begin position="412"/>
        <end position="439"/>
    </location>
</feature>
<dbReference type="FunFam" id="2.60.120.290:FF:000005">
    <property type="entry name" value="Procollagen C-endopeptidase enhancer 1"/>
    <property type="match status" value="1"/>
</dbReference>
<feature type="disulfide bond" evidence="16">
    <location>
        <begin position="273"/>
        <end position="295"/>
    </location>
</feature>
<dbReference type="PROSITE" id="PS51864">
    <property type="entry name" value="ASTACIN"/>
    <property type="match status" value="1"/>
</dbReference>
<dbReference type="SMART" id="SM00181">
    <property type="entry name" value="EGF"/>
    <property type="match status" value="2"/>
</dbReference>
<dbReference type="InterPro" id="IPR000152">
    <property type="entry name" value="EGF-type_Asp/Asn_hydroxyl_site"/>
</dbReference>
<dbReference type="InterPro" id="IPR001506">
    <property type="entry name" value="Peptidase_M12A"/>
</dbReference>
<evidence type="ECO:0000256" key="9">
    <source>
        <dbReference type="ARBA" id="ARBA00023145"/>
    </source>
</evidence>
<keyword evidence="4 17" id="KW-0732">Signal</keyword>
<dbReference type="Pfam" id="PF01400">
    <property type="entry name" value="Astacin"/>
    <property type="match status" value="1"/>
</dbReference>
<dbReference type="InterPro" id="IPR024079">
    <property type="entry name" value="MetalloPept_cat_dom_sf"/>
</dbReference>
<feature type="domain" description="CUB" evidence="18">
    <location>
        <begin position="843"/>
        <end position="956"/>
    </location>
</feature>
<dbReference type="FunFam" id="3.40.390.10:FF:000004">
    <property type="entry name" value="Metalloendopeptidase"/>
    <property type="match status" value="1"/>
</dbReference>
<dbReference type="PROSITE" id="PS01187">
    <property type="entry name" value="EGF_CA"/>
    <property type="match status" value="2"/>
</dbReference>
<organism evidence="21 22">
    <name type="scientific">Sitophilus oryzae</name>
    <name type="common">Rice weevil</name>
    <name type="synonym">Curculio oryzae</name>
    <dbReference type="NCBI Taxonomy" id="7048"/>
    <lineage>
        <taxon>Eukaryota</taxon>
        <taxon>Metazoa</taxon>
        <taxon>Ecdysozoa</taxon>
        <taxon>Arthropoda</taxon>
        <taxon>Hexapoda</taxon>
        <taxon>Insecta</taxon>
        <taxon>Pterygota</taxon>
        <taxon>Neoptera</taxon>
        <taxon>Endopterygota</taxon>
        <taxon>Coleoptera</taxon>
        <taxon>Polyphaga</taxon>
        <taxon>Cucujiformia</taxon>
        <taxon>Curculionidae</taxon>
        <taxon>Dryophthorinae</taxon>
        <taxon>Sitophilus</taxon>
    </lineage>
</organism>
<dbReference type="OrthoDB" id="431034at2759"/>
<dbReference type="CDD" id="cd00054">
    <property type="entry name" value="EGF_CA"/>
    <property type="match status" value="1"/>
</dbReference>
<dbReference type="Proteomes" id="UP000504635">
    <property type="component" value="Unplaced"/>
</dbReference>
<reference evidence="22" key="1">
    <citation type="submission" date="2025-08" db="UniProtKB">
        <authorList>
            <consortium name="RefSeq"/>
        </authorList>
    </citation>
    <scope>IDENTIFICATION</scope>
    <source>
        <tissue evidence="22">Gonads</tissue>
    </source>
</reference>
<feature type="binding site" evidence="13 16">
    <location>
        <position position="313"/>
    </location>
    <ligand>
        <name>Zn(2+)</name>
        <dbReference type="ChEBI" id="CHEBI:29105"/>
        <note>catalytic</note>
    </ligand>
</feature>
<dbReference type="InterPro" id="IPR035914">
    <property type="entry name" value="Sperma_CUB_dom_sf"/>
</dbReference>
<evidence type="ECO:0000259" key="20">
    <source>
        <dbReference type="PROSITE" id="PS51864"/>
    </source>
</evidence>
<name>A0A6J2XL91_SITOR</name>
<keyword evidence="6 16" id="KW-0378">Hydrolase</keyword>
<feature type="domain" description="EGF-like" evidence="19">
    <location>
        <begin position="799"/>
        <end position="839"/>
    </location>
</feature>
<evidence type="ECO:0000256" key="13">
    <source>
        <dbReference type="PIRSR" id="PIRSR001199-2"/>
    </source>
</evidence>
<feature type="domain" description="CUB" evidence="18">
    <location>
        <begin position="526"/>
        <end position="639"/>
    </location>
</feature>